<comment type="subcellular location">
    <subcellularLocation>
        <location evidence="1">Membrane</location>
        <topology evidence="1">Multi-pass membrane protein</topology>
    </subcellularLocation>
</comment>
<dbReference type="InterPro" id="IPR050360">
    <property type="entry name" value="MFS_Sugar_Transporters"/>
</dbReference>
<dbReference type="PANTHER" id="PTHR48022">
    <property type="entry name" value="PLASTIDIC GLUCOSE TRANSPORTER 4"/>
    <property type="match status" value="1"/>
</dbReference>
<dbReference type="Pfam" id="PF00083">
    <property type="entry name" value="Sugar_tr"/>
    <property type="match status" value="1"/>
</dbReference>
<evidence type="ECO:0000313" key="11">
    <source>
        <dbReference type="Proteomes" id="UP000030752"/>
    </source>
</evidence>
<feature type="transmembrane region" description="Helical" evidence="8">
    <location>
        <begin position="443"/>
        <end position="461"/>
    </location>
</feature>
<keyword evidence="3 7" id="KW-0813">Transport</keyword>
<feature type="transmembrane region" description="Helical" evidence="8">
    <location>
        <begin position="373"/>
        <end position="397"/>
    </location>
</feature>
<dbReference type="NCBIfam" id="TIGR00879">
    <property type="entry name" value="SP"/>
    <property type="match status" value="1"/>
</dbReference>
<feature type="transmembrane region" description="Helical" evidence="8">
    <location>
        <begin position="66"/>
        <end position="86"/>
    </location>
</feature>
<keyword evidence="11" id="KW-1185">Reference proteome</keyword>
<evidence type="ECO:0000256" key="8">
    <source>
        <dbReference type="SAM" id="Phobius"/>
    </source>
</evidence>
<feature type="transmembrane region" description="Helical" evidence="8">
    <location>
        <begin position="126"/>
        <end position="144"/>
    </location>
</feature>
<dbReference type="Gene3D" id="1.20.1250.20">
    <property type="entry name" value="MFS general substrate transporter like domains"/>
    <property type="match status" value="1"/>
</dbReference>
<dbReference type="OrthoDB" id="6612291at2759"/>
<sequence>MKFEKPLLLREMTPRLLRIYLFASMGAMNFGYDNNWWAGIIGIDTFAQDYGRYNGPDTPRSLPSTWLSAASGTPLAGWIIGCFVSSYLTSNIGRKMTIVVLCVIALVGMVIQCAVHNYWALMVGRLINAFSMGIEANCIPMYMAELAPPAIRGALVNFYQSWLMIGAVLAAATVYATNEHLTGKWTYLTPIVVQIGPPVLLLSAVWFIPESPRWLLSKNRKTKAFEALQYMRHGSSTDDEVSSELELIDLALEQEKELHRATGYADCFKGVNFHRTMVAVGVQCLQQAQGNSFTTTYIVLFLQSLGVENPLLIKTARACCSFAGTLFAFYLTDKIGRRMMLIGGAFLMAILLWVTSGLAAWTPGGVTGSAAQGAIACIILHGAISTACWGSAMWTVTTEVATNQLRERTIAVATVLGFATSLVITYVNPYVQGEPGNLGARVGLIYASMSFLAMAFVYFVVPEMKGRSLEELDEMFHSGVPAWRSKGFVATGLGAQITDIQNNNSGRLIVGKDGVAVTDVEVGLPKDKTNGRQGI</sequence>
<dbReference type="FunFam" id="1.20.1250.20:FF:000078">
    <property type="entry name" value="MFS maltose transporter, putative"/>
    <property type="match status" value="1"/>
</dbReference>
<dbReference type="InterPro" id="IPR020846">
    <property type="entry name" value="MFS_dom"/>
</dbReference>
<proteinExistence type="inferred from homology"/>
<dbReference type="InParanoid" id="W2S5A6"/>
<keyword evidence="6 8" id="KW-0472">Membrane</keyword>
<evidence type="ECO:0000256" key="1">
    <source>
        <dbReference type="ARBA" id="ARBA00004141"/>
    </source>
</evidence>
<feature type="transmembrane region" description="Helical" evidence="8">
    <location>
        <begin position="12"/>
        <end position="32"/>
    </location>
</feature>
<evidence type="ECO:0000256" key="6">
    <source>
        <dbReference type="ARBA" id="ARBA00023136"/>
    </source>
</evidence>
<evidence type="ECO:0000259" key="9">
    <source>
        <dbReference type="PROSITE" id="PS50850"/>
    </source>
</evidence>
<comment type="similarity">
    <text evidence="2 7">Belongs to the major facilitator superfamily. Sugar transporter (TC 2.A.1.1) family.</text>
</comment>
<dbReference type="eggNOG" id="KOG0254">
    <property type="taxonomic scope" value="Eukaryota"/>
</dbReference>
<dbReference type="HOGENOM" id="CLU_001265_30_1_1"/>
<dbReference type="RefSeq" id="XP_008713879.1">
    <property type="nucleotide sequence ID" value="XM_008715657.1"/>
</dbReference>
<feature type="transmembrane region" description="Helical" evidence="8">
    <location>
        <begin position="409"/>
        <end position="431"/>
    </location>
</feature>
<dbReference type="InterPro" id="IPR005828">
    <property type="entry name" value="MFS_sugar_transport-like"/>
</dbReference>
<reference evidence="10 11" key="1">
    <citation type="submission" date="2013-03" db="EMBL/GenBank/DDBJ databases">
        <title>The Genome Sequence of Phialophora europaea CBS 101466.</title>
        <authorList>
            <consortium name="The Broad Institute Genomics Platform"/>
            <person name="Cuomo C."/>
            <person name="de Hoog S."/>
            <person name="Gorbushina A."/>
            <person name="Walker B."/>
            <person name="Young S.K."/>
            <person name="Zeng Q."/>
            <person name="Gargeya S."/>
            <person name="Fitzgerald M."/>
            <person name="Haas B."/>
            <person name="Abouelleil A."/>
            <person name="Allen A.W."/>
            <person name="Alvarado L."/>
            <person name="Arachchi H.M."/>
            <person name="Berlin A.M."/>
            <person name="Chapman S.B."/>
            <person name="Gainer-Dewar J."/>
            <person name="Goldberg J."/>
            <person name="Griggs A."/>
            <person name="Gujja S."/>
            <person name="Hansen M."/>
            <person name="Howarth C."/>
            <person name="Imamovic A."/>
            <person name="Ireland A."/>
            <person name="Larimer J."/>
            <person name="McCowan C."/>
            <person name="Murphy C."/>
            <person name="Pearson M."/>
            <person name="Poon T.W."/>
            <person name="Priest M."/>
            <person name="Roberts A."/>
            <person name="Saif S."/>
            <person name="Shea T."/>
            <person name="Sisk P."/>
            <person name="Sykes S."/>
            <person name="Wortman J."/>
            <person name="Nusbaum C."/>
            <person name="Birren B."/>
        </authorList>
    </citation>
    <scope>NUCLEOTIDE SEQUENCE [LARGE SCALE GENOMIC DNA]</scope>
    <source>
        <strain evidence="10 11">CBS 101466</strain>
    </source>
</reference>
<evidence type="ECO:0000256" key="2">
    <source>
        <dbReference type="ARBA" id="ARBA00010992"/>
    </source>
</evidence>
<organism evidence="10 11">
    <name type="scientific">Cyphellophora europaea (strain CBS 101466)</name>
    <name type="common">Phialophora europaea</name>
    <dbReference type="NCBI Taxonomy" id="1220924"/>
    <lineage>
        <taxon>Eukaryota</taxon>
        <taxon>Fungi</taxon>
        <taxon>Dikarya</taxon>
        <taxon>Ascomycota</taxon>
        <taxon>Pezizomycotina</taxon>
        <taxon>Eurotiomycetes</taxon>
        <taxon>Chaetothyriomycetidae</taxon>
        <taxon>Chaetothyriales</taxon>
        <taxon>Cyphellophoraceae</taxon>
        <taxon>Cyphellophora</taxon>
    </lineage>
</organism>
<feature type="domain" description="Major facilitator superfamily (MFS) profile" evidence="9">
    <location>
        <begin position="19"/>
        <end position="465"/>
    </location>
</feature>
<evidence type="ECO:0000256" key="4">
    <source>
        <dbReference type="ARBA" id="ARBA00022692"/>
    </source>
</evidence>
<dbReference type="PANTHER" id="PTHR48022:SF27">
    <property type="entry name" value="MAJOR FACILITATOR SUPERFAMILY (MFS) PROFILE DOMAIN-CONTAINING PROTEIN"/>
    <property type="match status" value="1"/>
</dbReference>
<dbReference type="InterPro" id="IPR036259">
    <property type="entry name" value="MFS_trans_sf"/>
</dbReference>
<dbReference type="AlphaFoldDB" id="W2S5A6"/>
<dbReference type="SUPFAM" id="SSF103473">
    <property type="entry name" value="MFS general substrate transporter"/>
    <property type="match status" value="1"/>
</dbReference>
<feature type="transmembrane region" description="Helical" evidence="8">
    <location>
        <begin position="98"/>
        <end position="120"/>
    </location>
</feature>
<keyword evidence="5 8" id="KW-1133">Transmembrane helix</keyword>
<dbReference type="GO" id="GO:0005351">
    <property type="term" value="F:carbohydrate:proton symporter activity"/>
    <property type="evidence" value="ECO:0007669"/>
    <property type="project" value="TreeGrafter"/>
</dbReference>
<dbReference type="PROSITE" id="PS50850">
    <property type="entry name" value="MFS"/>
    <property type="match status" value="1"/>
</dbReference>
<accession>W2S5A6</accession>
<protein>
    <recommendedName>
        <fullName evidence="9">Major facilitator superfamily (MFS) profile domain-containing protein</fullName>
    </recommendedName>
</protein>
<gene>
    <name evidence="10" type="ORF">HMPREF1541_10988</name>
</gene>
<evidence type="ECO:0000256" key="3">
    <source>
        <dbReference type="ARBA" id="ARBA00022448"/>
    </source>
</evidence>
<evidence type="ECO:0000256" key="7">
    <source>
        <dbReference type="RuleBase" id="RU003346"/>
    </source>
</evidence>
<name>W2S5A6_CYPE1</name>
<feature type="transmembrane region" description="Helical" evidence="8">
    <location>
        <begin position="187"/>
        <end position="208"/>
    </location>
</feature>
<dbReference type="EMBL" id="KB822717">
    <property type="protein sequence ID" value="ETN43857.1"/>
    <property type="molecule type" value="Genomic_DNA"/>
</dbReference>
<dbReference type="GeneID" id="19978327"/>
<evidence type="ECO:0000256" key="5">
    <source>
        <dbReference type="ARBA" id="ARBA00022989"/>
    </source>
</evidence>
<dbReference type="Proteomes" id="UP000030752">
    <property type="component" value="Unassembled WGS sequence"/>
</dbReference>
<feature type="transmembrane region" description="Helical" evidence="8">
    <location>
        <begin position="339"/>
        <end position="361"/>
    </location>
</feature>
<dbReference type="InterPro" id="IPR003663">
    <property type="entry name" value="Sugar/inositol_transpt"/>
</dbReference>
<evidence type="ECO:0000313" key="10">
    <source>
        <dbReference type="EMBL" id="ETN43857.1"/>
    </source>
</evidence>
<keyword evidence="4 8" id="KW-0812">Transmembrane</keyword>
<feature type="transmembrane region" description="Helical" evidence="8">
    <location>
        <begin position="156"/>
        <end position="175"/>
    </location>
</feature>
<dbReference type="VEuPathDB" id="FungiDB:HMPREF1541_10988"/>
<dbReference type="GO" id="GO:0016020">
    <property type="term" value="C:membrane"/>
    <property type="evidence" value="ECO:0007669"/>
    <property type="project" value="UniProtKB-SubCell"/>
</dbReference>